<evidence type="ECO:0000313" key="2">
    <source>
        <dbReference type="EMBL" id="MDQ0178668.1"/>
    </source>
</evidence>
<dbReference type="AlphaFoldDB" id="A0AAW8DHU6"/>
<evidence type="ECO:0000313" key="4">
    <source>
        <dbReference type="Proteomes" id="UP001242995"/>
    </source>
</evidence>
<protein>
    <submittedName>
        <fullName evidence="1">Uncharacterized protein</fullName>
    </submittedName>
</protein>
<dbReference type="EMBL" id="JAUSTF010000001">
    <property type="protein sequence ID" value="MDQ0178668.1"/>
    <property type="molecule type" value="Genomic_DNA"/>
</dbReference>
<dbReference type="RefSeq" id="WP_306961724.1">
    <property type="nucleotide sequence ID" value="NZ_JAUSRG010000006.1"/>
</dbReference>
<organism evidence="1 4">
    <name type="scientific">Arthrobacter bambusae</name>
    <dbReference type="NCBI Taxonomy" id="1338426"/>
    <lineage>
        <taxon>Bacteria</taxon>
        <taxon>Bacillati</taxon>
        <taxon>Actinomycetota</taxon>
        <taxon>Actinomycetes</taxon>
        <taxon>Micrococcales</taxon>
        <taxon>Micrococcaceae</taxon>
        <taxon>Arthrobacter</taxon>
    </lineage>
</organism>
<reference evidence="1 3" key="1">
    <citation type="submission" date="2023-07" db="EMBL/GenBank/DDBJ databases">
        <title>Sorghum-associated microbial communities from plants grown in Nebraska, USA.</title>
        <authorList>
            <person name="Schachtman D."/>
        </authorList>
    </citation>
    <scope>NUCLEOTIDE SEQUENCE</scope>
    <source>
        <strain evidence="1">DS1006</strain>
        <strain evidence="2 3">DS1016</strain>
    </source>
</reference>
<gene>
    <name evidence="1" type="ORF">J2S90_002563</name>
    <name evidence="2" type="ORF">J2S93_000075</name>
</gene>
<dbReference type="Proteomes" id="UP001242995">
    <property type="component" value="Unassembled WGS sequence"/>
</dbReference>
<dbReference type="Proteomes" id="UP001230951">
    <property type="component" value="Unassembled WGS sequence"/>
</dbReference>
<dbReference type="EMBL" id="JAUSRG010000006">
    <property type="protein sequence ID" value="MDP9905592.1"/>
    <property type="molecule type" value="Genomic_DNA"/>
</dbReference>
<proteinExistence type="predicted"/>
<accession>A0AAW8DHU6</accession>
<sequence length="76" mass="8225">MLDTARLEASVEEHAPECTATDFLTSMMHTIRDHLGVLDASLDEGNAVQTVVLLATLVANTGARQVERYGRLIQAS</sequence>
<keyword evidence="3" id="KW-1185">Reference proteome</keyword>
<evidence type="ECO:0000313" key="3">
    <source>
        <dbReference type="Proteomes" id="UP001230951"/>
    </source>
</evidence>
<name>A0AAW8DHU6_9MICC</name>
<evidence type="ECO:0000313" key="1">
    <source>
        <dbReference type="EMBL" id="MDP9905592.1"/>
    </source>
</evidence>
<comment type="caution">
    <text evidence="1">The sequence shown here is derived from an EMBL/GenBank/DDBJ whole genome shotgun (WGS) entry which is preliminary data.</text>
</comment>